<dbReference type="Proteomes" id="UP001201273">
    <property type="component" value="Unassembled WGS sequence"/>
</dbReference>
<feature type="transmembrane region" description="Helical" evidence="9">
    <location>
        <begin position="189"/>
        <end position="218"/>
    </location>
</feature>
<keyword evidence="5 9" id="KW-0812">Transmembrane</keyword>
<evidence type="ECO:0000256" key="3">
    <source>
        <dbReference type="ARBA" id="ARBA00022448"/>
    </source>
</evidence>
<name>A0ABS8WD53_9GAMM</name>
<comment type="similarity">
    <text evidence="2">Belongs to the TrkH potassium transport family.</text>
</comment>
<feature type="transmembrane region" description="Helical" evidence="9">
    <location>
        <begin position="395"/>
        <end position="414"/>
    </location>
</feature>
<evidence type="ECO:0000256" key="6">
    <source>
        <dbReference type="ARBA" id="ARBA00022989"/>
    </source>
</evidence>
<keyword evidence="3" id="KW-0813">Transport</keyword>
<dbReference type="PANTHER" id="PTHR32024">
    <property type="entry name" value="TRK SYSTEM POTASSIUM UPTAKE PROTEIN TRKG-RELATED"/>
    <property type="match status" value="1"/>
</dbReference>
<keyword evidence="4" id="KW-1003">Cell membrane</keyword>
<feature type="transmembrane region" description="Helical" evidence="9">
    <location>
        <begin position="80"/>
        <end position="106"/>
    </location>
</feature>
<keyword evidence="6 9" id="KW-1133">Transmembrane helix</keyword>
<evidence type="ECO:0000256" key="5">
    <source>
        <dbReference type="ARBA" id="ARBA00022692"/>
    </source>
</evidence>
<keyword evidence="8 9" id="KW-0472">Membrane</keyword>
<dbReference type="EMBL" id="JAIMJA010000019">
    <property type="protein sequence ID" value="MCE2596410.1"/>
    <property type="molecule type" value="Genomic_DNA"/>
</dbReference>
<dbReference type="Pfam" id="PF02386">
    <property type="entry name" value="TrkH"/>
    <property type="match status" value="1"/>
</dbReference>
<feature type="transmembrane region" description="Helical" evidence="9">
    <location>
        <begin position="20"/>
        <end position="42"/>
    </location>
</feature>
<sequence>MAKQAIELSYAVRFHVVFKYFGQLCLLLAALTLAPLAVSIFFNDLSISLKYGLVIAGLALLGGALIQLNSPSKIQPNEGIVLVAMMFVFTPLVMSFPIMGAGLSFIDALFEAISGVTTTGLSTQSSLLTASPTFLFARAWMQWYGGLGIVVLSLALVMQPGILAKGLAVEEVEQDNLVGSTRAHARQILMVYAALTLLGVSGAWLAGIGFFNAVLYTFAAVSTGGFAPMDGSLAALSWPLQAGITLLCFAGAIPLTLYYQVVKQRKLSAVGFLQLCTLMIACALVAIAVATTMTLTGDMSWSQVLQHAPLLAISAQSSAGFSSMPTEQLDAGSKLMLIFSMLIGGSAGSTAGGLKLLRLLIVISVLRLIILRTCLPKHAVVEPRLAGRRLGSDEIQVALLLMLLFVAVVALSWLPFVVMGYDPLDALFEVVSATGTVGLSVGVSSASLPPLLKGILCADMLLGRLEIMAWLVVIYPRTWFGRRMEDA</sequence>
<dbReference type="InterPro" id="IPR003445">
    <property type="entry name" value="Cat_transpt"/>
</dbReference>
<evidence type="ECO:0000256" key="1">
    <source>
        <dbReference type="ARBA" id="ARBA00004651"/>
    </source>
</evidence>
<keyword evidence="11" id="KW-1185">Reference proteome</keyword>
<comment type="subcellular location">
    <subcellularLocation>
        <location evidence="1">Cell membrane</location>
        <topology evidence="1">Multi-pass membrane protein</topology>
    </subcellularLocation>
</comment>
<evidence type="ECO:0000313" key="11">
    <source>
        <dbReference type="Proteomes" id="UP001201273"/>
    </source>
</evidence>
<protein>
    <submittedName>
        <fullName evidence="10">Uncharacterized protein</fullName>
    </submittedName>
</protein>
<feature type="transmembrane region" description="Helical" evidence="9">
    <location>
        <begin position="451"/>
        <end position="475"/>
    </location>
</feature>
<evidence type="ECO:0000256" key="9">
    <source>
        <dbReference type="SAM" id="Phobius"/>
    </source>
</evidence>
<dbReference type="RefSeq" id="WP_233054052.1">
    <property type="nucleotide sequence ID" value="NZ_JAIMJA010000019.1"/>
</dbReference>
<reference evidence="10 11" key="1">
    <citation type="journal article" date="2022" name="Environ. Microbiol. Rep.">
        <title>Eco-phylogenetic analyses reveal divergent evolution of vitamin B12 metabolism in the marine bacterial family 'Psychromonadaceae'.</title>
        <authorList>
            <person name="Jin X."/>
            <person name="Yang Y."/>
            <person name="Cao H."/>
            <person name="Gao B."/>
            <person name="Zhao Z."/>
        </authorList>
    </citation>
    <scope>NUCLEOTIDE SEQUENCE [LARGE SCALE GENOMIC DNA]</scope>
    <source>
        <strain evidence="10 11">MKS20</strain>
    </source>
</reference>
<feature type="transmembrane region" description="Helical" evidence="9">
    <location>
        <begin position="271"/>
        <end position="295"/>
    </location>
</feature>
<feature type="transmembrane region" description="Helical" evidence="9">
    <location>
        <begin position="143"/>
        <end position="168"/>
    </location>
</feature>
<feature type="transmembrane region" description="Helical" evidence="9">
    <location>
        <begin position="238"/>
        <end position="259"/>
    </location>
</feature>
<keyword evidence="7" id="KW-0406">Ion transport</keyword>
<gene>
    <name evidence="10" type="ORF">K6Y31_16560</name>
</gene>
<organism evidence="10 11">
    <name type="scientific">Motilimonas cestriensis</name>
    <dbReference type="NCBI Taxonomy" id="2742685"/>
    <lineage>
        <taxon>Bacteria</taxon>
        <taxon>Pseudomonadati</taxon>
        <taxon>Pseudomonadota</taxon>
        <taxon>Gammaproteobacteria</taxon>
        <taxon>Alteromonadales</taxon>
        <taxon>Alteromonadales genera incertae sedis</taxon>
        <taxon>Motilimonas</taxon>
    </lineage>
</organism>
<proteinExistence type="inferred from homology"/>
<evidence type="ECO:0000256" key="4">
    <source>
        <dbReference type="ARBA" id="ARBA00022475"/>
    </source>
</evidence>
<evidence type="ECO:0000313" key="10">
    <source>
        <dbReference type="EMBL" id="MCE2596410.1"/>
    </source>
</evidence>
<dbReference type="PANTHER" id="PTHR32024:SF2">
    <property type="entry name" value="TRK SYSTEM POTASSIUM UPTAKE PROTEIN TRKG-RELATED"/>
    <property type="match status" value="1"/>
</dbReference>
<evidence type="ECO:0000256" key="8">
    <source>
        <dbReference type="ARBA" id="ARBA00023136"/>
    </source>
</evidence>
<feature type="transmembrane region" description="Helical" evidence="9">
    <location>
        <begin position="48"/>
        <end position="68"/>
    </location>
</feature>
<feature type="transmembrane region" description="Helical" evidence="9">
    <location>
        <begin position="331"/>
        <end position="349"/>
    </location>
</feature>
<comment type="caution">
    <text evidence="10">The sequence shown here is derived from an EMBL/GenBank/DDBJ whole genome shotgun (WGS) entry which is preliminary data.</text>
</comment>
<accession>A0ABS8WD53</accession>
<evidence type="ECO:0000256" key="7">
    <source>
        <dbReference type="ARBA" id="ARBA00023065"/>
    </source>
</evidence>
<evidence type="ECO:0000256" key="2">
    <source>
        <dbReference type="ARBA" id="ARBA00009137"/>
    </source>
</evidence>